<dbReference type="EMBL" id="ML143476">
    <property type="protein sequence ID" value="TBU24596.1"/>
    <property type="molecule type" value="Genomic_DNA"/>
</dbReference>
<protein>
    <submittedName>
        <fullName evidence="2">Uncharacterized protein</fullName>
    </submittedName>
</protein>
<dbReference type="AlphaFoldDB" id="A0A4Q9MFF2"/>
<dbReference type="PANTHER" id="PTHR46579">
    <property type="entry name" value="F5/8 TYPE C DOMAIN-CONTAINING PROTEIN-RELATED"/>
    <property type="match status" value="1"/>
</dbReference>
<reference evidence="2" key="1">
    <citation type="submission" date="2019-01" db="EMBL/GenBank/DDBJ databases">
        <title>Draft genome sequences of three monokaryotic isolates of the white-rot basidiomycete fungus Dichomitus squalens.</title>
        <authorList>
            <consortium name="DOE Joint Genome Institute"/>
            <person name="Lopez S.C."/>
            <person name="Andreopoulos B."/>
            <person name="Pangilinan J."/>
            <person name="Lipzen A."/>
            <person name="Riley R."/>
            <person name="Ahrendt S."/>
            <person name="Ng V."/>
            <person name="Barry K."/>
            <person name="Daum C."/>
            <person name="Grigoriev I.V."/>
            <person name="Hilden K.S."/>
            <person name="Makela M.R."/>
            <person name="de Vries R.P."/>
        </authorList>
    </citation>
    <scope>NUCLEOTIDE SEQUENCE [LARGE SCALE GENOMIC DNA]</scope>
    <source>
        <strain evidence="2">OM18370.1</strain>
    </source>
</reference>
<name>A0A4Q9MFF2_9APHY</name>
<proteinExistence type="predicted"/>
<sequence>MKRARTPSPLNTPLADEVLDPSLMAVDELRPADVAHRMDGAVSQVDVEEWQHMITDLPPNPDCDFPEEDAQMLGAASCVPAQILDERAQLDRLDAQPARSLGLYDDPDDLDALQLLADDLCPQQVDIEREEDNVDSIAISADASDQRRASPEESQIAALAMSTGNNLGPCPGLSEPMHPMFARACDLPEFPPPRPASDVYASAHDLWYIRSVLLLVIFLHTHHHVTFRACNLTLSTLRIIFLALKLINAADPMPTTLTTALKRLDLTDRFHMLIECPQCRRLFKPELVNRHVKCPECEVPLFSQGPRNVLLRLLGRPPPTPIPKAVTPYRVENLILSAMTDGPKEPDAEELQHWLELIVDDLLILFYLGLFAPTESRRDAWRSLEDKKDRDDYFKQHGSRWSELMRLPYPMHNLLLGVVKHQWYSRWIKGGTLRADTKGGTKRELSVLHRFLDMFEAPEWVGRLPLCVGEPAGGSLTADEYKLVITCPGMIILPLIWDQCLEEAVKDYEAACKKYEVALRKHTDAAQKHDAEVDALRTQAASPDVDPRQRTKLDKKAKELVAKAPKAPLKPTPRMQEAEVPLMLSLGCALKLLLGGSTSAPQRSRGAQLLFSYLQEFKRIYGLEAMVPNHHFATHIPQQLEEFGTVYEIWAFLAERLNKTLKSTNQNNRRGGQQEVTMMREFDRHMQVRAIVEHVSTLPADVFLGADIGVGIRSARTVQLNKPLCDVVLRCDVPSGATFLDPTAHTLSYIVLDGRRITPKTSSGIVKVRHSTASISPATRLFVPSYIC</sequence>
<dbReference type="Proteomes" id="UP000292957">
    <property type="component" value="Unassembled WGS sequence"/>
</dbReference>
<accession>A0A4Q9MFF2</accession>
<evidence type="ECO:0000256" key="1">
    <source>
        <dbReference type="SAM" id="Coils"/>
    </source>
</evidence>
<organism evidence="2">
    <name type="scientific">Dichomitus squalens</name>
    <dbReference type="NCBI Taxonomy" id="114155"/>
    <lineage>
        <taxon>Eukaryota</taxon>
        <taxon>Fungi</taxon>
        <taxon>Dikarya</taxon>
        <taxon>Basidiomycota</taxon>
        <taxon>Agaricomycotina</taxon>
        <taxon>Agaricomycetes</taxon>
        <taxon>Polyporales</taxon>
        <taxon>Polyporaceae</taxon>
        <taxon>Dichomitus</taxon>
    </lineage>
</organism>
<dbReference type="OrthoDB" id="3239894at2759"/>
<evidence type="ECO:0000313" key="2">
    <source>
        <dbReference type="EMBL" id="TBU24596.1"/>
    </source>
</evidence>
<gene>
    <name evidence="2" type="ORF">BD311DRAFT_780883</name>
</gene>
<feature type="coiled-coil region" evidence="1">
    <location>
        <begin position="505"/>
        <end position="539"/>
    </location>
</feature>
<dbReference type="PANTHER" id="PTHR46579:SF1">
    <property type="entry name" value="F5_8 TYPE C DOMAIN-CONTAINING PROTEIN"/>
    <property type="match status" value="1"/>
</dbReference>
<keyword evidence="1" id="KW-0175">Coiled coil</keyword>